<dbReference type="Proteomes" id="UP000012960">
    <property type="component" value="Unplaced"/>
</dbReference>
<dbReference type="InterPro" id="IPR046960">
    <property type="entry name" value="PPR_At4g14850-like_plant"/>
</dbReference>
<name>A0A804J9Y0_MUSAM</name>
<dbReference type="EMBL" id="HG996470">
    <property type="protein sequence ID" value="CAG1840398.1"/>
    <property type="molecule type" value="Genomic_DNA"/>
</dbReference>
<dbReference type="OMA" id="CHIDEMH"/>
<dbReference type="GO" id="GO:0009451">
    <property type="term" value="P:RNA modification"/>
    <property type="evidence" value="ECO:0007669"/>
    <property type="project" value="InterPro"/>
</dbReference>
<dbReference type="PANTHER" id="PTHR47926:SF345">
    <property type="entry name" value="(WILD MALAYSIAN BANANA) HYPOTHETICAL PROTEIN"/>
    <property type="match status" value="1"/>
</dbReference>
<reference evidence="2" key="1">
    <citation type="submission" date="2021-03" db="EMBL/GenBank/DDBJ databases">
        <authorList>
            <consortium name="Genoscope - CEA"/>
            <person name="William W."/>
        </authorList>
    </citation>
    <scope>NUCLEOTIDE SEQUENCE</scope>
    <source>
        <strain evidence="2">Doubled-haploid Pahang</strain>
    </source>
</reference>
<dbReference type="EnsemblPlants" id="Ma05_t29550.1">
    <property type="protein sequence ID" value="Ma05_p29550.1"/>
    <property type="gene ID" value="Ma05_g29550"/>
</dbReference>
<dbReference type="InParanoid" id="A0A804J9Y0"/>
<dbReference type="AlphaFoldDB" id="A0A804J9Y0"/>
<gene>
    <name evidence="2" type="ORF">GSMUA_281470.1</name>
</gene>
<protein>
    <submittedName>
        <fullName evidence="2">(wild Malaysian banana) hypothetical protein</fullName>
    </submittedName>
</protein>
<dbReference type="Pfam" id="PF01535">
    <property type="entry name" value="PPR"/>
    <property type="match status" value="3"/>
</dbReference>
<sequence>MIGGLVMIGGLAINGHGAEALELFGQMERDAVKPNEVTFIGVLYACSHGGLVEQARQCFDSMRAVYGLKPQIEHCGCMVDVLGRAGFLEEAVFLVQSMANDNAVLCGSLLSACLIHGNAKLGEYVVDRLVELRPDDGGVFVLLSNIYAARGRMQQKYMTCQKRSAQFGTKEEDEQNLGHHLVRRDNAVLWGSLLSACLIHGNAKLGEYAFDRLVELRPDDGGVYVLLSNIYAARGRQDDARRTRMLKLRGLKKILGCSSIGVFMGSFTNSMLENATEIYDISEEISSVWHQGRRRTKPGSSQ</sequence>
<accession>A0A804J9Y0</accession>
<keyword evidence="1" id="KW-0677">Repeat</keyword>
<dbReference type="InterPro" id="IPR002885">
    <property type="entry name" value="PPR_rpt"/>
</dbReference>
<dbReference type="InterPro" id="IPR046848">
    <property type="entry name" value="E_motif"/>
</dbReference>
<organism evidence="3 4">
    <name type="scientific">Musa acuminata subsp. malaccensis</name>
    <name type="common">Wild banana</name>
    <name type="synonym">Musa malaccensis</name>
    <dbReference type="NCBI Taxonomy" id="214687"/>
    <lineage>
        <taxon>Eukaryota</taxon>
        <taxon>Viridiplantae</taxon>
        <taxon>Streptophyta</taxon>
        <taxon>Embryophyta</taxon>
        <taxon>Tracheophyta</taxon>
        <taxon>Spermatophyta</taxon>
        <taxon>Magnoliopsida</taxon>
        <taxon>Liliopsida</taxon>
        <taxon>Zingiberales</taxon>
        <taxon>Musaceae</taxon>
        <taxon>Musa</taxon>
    </lineage>
</organism>
<proteinExistence type="predicted"/>
<dbReference type="SUPFAM" id="SSF48452">
    <property type="entry name" value="TPR-like"/>
    <property type="match status" value="1"/>
</dbReference>
<dbReference type="Gene3D" id="1.25.40.10">
    <property type="entry name" value="Tetratricopeptide repeat domain"/>
    <property type="match status" value="1"/>
</dbReference>
<dbReference type="FunFam" id="1.25.40.10:FF:000242">
    <property type="entry name" value="Pentatricopeptide repeat-containing protein"/>
    <property type="match status" value="1"/>
</dbReference>
<dbReference type="NCBIfam" id="TIGR00756">
    <property type="entry name" value="PPR"/>
    <property type="match status" value="1"/>
</dbReference>
<dbReference type="PANTHER" id="PTHR47926">
    <property type="entry name" value="PENTATRICOPEPTIDE REPEAT-CONTAINING PROTEIN"/>
    <property type="match status" value="1"/>
</dbReference>
<evidence type="ECO:0000313" key="4">
    <source>
        <dbReference type="Proteomes" id="UP000012960"/>
    </source>
</evidence>
<dbReference type="Pfam" id="PF20431">
    <property type="entry name" value="E_motif"/>
    <property type="match status" value="2"/>
</dbReference>
<dbReference type="GO" id="GO:0003723">
    <property type="term" value="F:RNA binding"/>
    <property type="evidence" value="ECO:0007669"/>
    <property type="project" value="InterPro"/>
</dbReference>
<evidence type="ECO:0000256" key="1">
    <source>
        <dbReference type="ARBA" id="ARBA00022737"/>
    </source>
</evidence>
<keyword evidence="4" id="KW-1185">Reference proteome</keyword>
<reference evidence="3" key="2">
    <citation type="submission" date="2021-05" db="UniProtKB">
        <authorList>
            <consortium name="EnsemblPlants"/>
        </authorList>
    </citation>
    <scope>IDENTIFICATION</scope>
    <source>
        <strain evidence="3">subsp. malaccensis</strain>
    </source>
</reference>
<dbReference type="Gramene" id="Ma05_t29550.1">
    <property type="protein sequence ID" value="Ma05_p29550.1"/>
    <property type="gene ID" value="Ma05_g29550"/>
</dbReference>
<evidence type="ECO:0000313" key="3">
    <source>
        <dbReference type="EnsemblPlants" id="Ma05_p29550.1"/>
    </source>
</evidence>
<dbReference type="InterPro" id="IPR011990">
    <property type="entry name" value="TPR-like_helical_dom_sf"/>
</dbReference>
<evidence type="ECO:0000313" key="2">
    <source>
        <dbReference type="EMBL" id="CAG1840398.1"/>
    </source>
</evidence>